<keyword evidence="4" id="KW-1185">Reference proteome</keyword>
<evidence type="ECO:0000256" key="1">
    <source>
        <dbReference type="ARBA" id="ARBA00022741"/>
    </source>
</evidence>
<dbReference type="Gene3D" id="3.30.420.40">
    <property type="match status" value="2"/>
</dbReference>
<dbReference type="AlphaFoldDB" id="A0A7J7NSR9"/>
<dbReference type="Gene3D" id="3.90.640.10">
    <property type="entry name" value="Actin, Chain A, domain 4"/>
    <property type="match status" value="1"/>
</dbReference>
<dbReference type="InterPro" id="IPR013126">
    <property type="entry name" value="Hsp_70_fam"/>
</dbReference>
<evidence type="ECO:0000256" key="2">
    <source>
        <dbReference type="ARBA" id="ARBA00022840"/>
    </source>
</evidence>
<dbReference type="GO" id="GO:0140662">
    <property type="term" value="F:ATP-dependent protein folding chaperone"/>
    <property type="evidence" value="ECO:0007669"/>
    <property type="project" value="InterPro"/>
</dbReference>
<proteinExistence type="predicted"/>
<keyword evidence="2" id="KW-0067">ATP-binding</keyword>
<name>A0A7J7NSR9_9MAGN</name>
<protein>
    <submittedName>
        <fullName evidence="3">Uncharacterized protein</fullName>
    </submittedName>
</protein>
<comment type="caution">
    <text evidence="3">The sequence shown here is derived from an EMBL/GenBank/DDBJ whole genome shotgun (WGS) entry which is preliminary data.</text>
</comment>
<dbReference type="Proteomes" id="UP000541444">
    <property type="component" value="Unassembled WGS sequence"/>
</dbReference>
<dbReference type="Pfam" id="PF00012">
    <property type="entry name" value="HSP70"/>
    <property type="match status" value="2"/>
</dbReference>
<dbReference type="EMBL" id="JACGCM010000604">
    <property type="protein sequence ID" value="KAF6170090.1"/>
    <property type="molecule type" value="Genomic_DNA"/>
</dbReference>
<dbReference type="InterPro" id="IPR043129">
    <property type="entry name" value="ATPase_NBD"/>
</dbReference>
<gene>
    <name evidence="3" type="ORF">GIB67_025779</name>
</gene>
<evidence type="ECO:0000313" key="4">
    <source>
        <dbReference type="Proteomes" id="UP000541444"/>
    </source>
</evidence>
<evidence type="ECO:0000313" key="3">
    <source>
        <dbReference type="EMBL" id="KAF6170090.1"/>
    </source>
</evidence>
<organism evidence="3 4">
    <name type="scientific">Kingdonia uniflora</name>
    <dbReference type="NCBI Taxonomy" id="39325"/>
    <lineage>
        <taxon>Eukaryota</taxon>
        <taxon>Viridiplantae</taxon>
        <taxon>Streptophyta</taxon>
        <taxon>Embryophyta</taxon>
        <taxon>Tracheophyta</taxon>
        <taxon>Spermatophyta</taxon>
        <taxon>Magnoliopsida</taxon>
        <taxon>Ranunculales</taxon>
        <taxon>Circaeasteraceae</taxon>
        <taxon>Kingdonia</taxon>
    </lineage>
</organism>
<keyword evidence="1" id="KW-0547">Nucleotide-binding</keyword>
<dbReference type="GO" id="GO:0005524">
    <property type="term" value="F:ATP binding"/>
    <property type="evidence" value="ECO:0007669"/>
    <property type="project" value="UniProtKB-KW"/>
</dbReference>
<dbReference type="PANTHER" id="PTHR19375">
    <property type="entry name" value="HEAT SHOCK PROTEIN 70KDA"/>
    <property type="match status" value="1"/>
</dbReference>
<dbReference type="Gene3D" id="2.60.34.10">
    <property type="entry name" value="Substrate Binding Domain Of DNAk, Chain A, domain 1"/>
    <property type="match status" value="1"/>
</dbReference>
<accession>A0A7J7NSR9</accession>
<dbReference type="InterPro" id="IPR029047">
    <property type="entry name" value="HSP70_peptide-bd_sf"/>
</dbReference>
<sequence length="252" mass="27284">MVEVQLKRAVRNVVLTVPVSFSQFQLTRIERACAMAGLFVLRLMPEPTVVALLYGQHQQQIVHDNMGGRSENIAMIFNMGAGYCDVCVTATTGGVSQIKALSGSHIGGEDIVQNIMHHLLPNMDSLFLSHENNEMKAMGLLRVAAQDVVIKLSSQEIAMINVDLENGLRICKVPGQPEIRGDEAYMGMDPLEIVVCSAALEGAVASEVSDPLGSLNLLTIQATPHSLGIEADGHTFVPIIPRNMTIPARKEM</sequence>
<dbReference type="SUPFAM" id="SSF53067">
    <property type="entry name" value="Actin-like ATPase domain"/>
    <property type="match status" value="2"/>
</dbReference>
<dbReference type="SUPFAM" id="SSF100920">
    <property type="entry name" value="Heat shock protein 70kD (HSP70), peptide-binding domain"/>
    <property type="match status" value="1"/>
</dbReference>
<reference evidence="3 4" key="1">
    <citation type="journal article" date="2020" name="IScience">
        <title>Genome Sequencing of the Endangered Kingdonia uniflora (Circaeasteraceae, Ranunculales) Reveals Potential Mechanisms of Evolutionary Specialization.</title>
        <authorList>
            <person name="Sun Y."/>
            <person name="Deng T."/>
            <person name="Zhang A."/>
            <person name="Moore M.J."/>
            <person name="Landis J.B."/>
            <person name="Lin N."/>
            <person name="Zhang H."/>
            <person name="Zhang X."/>
            <person name="Huang J."/>
            <person name="Zhang X."/>
            <person name="Sun H."/>
            <person name="Wang H."/>
        </authorList>
    </citation>
    <scope>NUCLEOTIDE SEQUENCE [LARGE SCALE GENOMIC DNA]</scope>
    <source>
        <strain evidence="3">TB1705</strain>
        <tissue evidence="3">Leaf</tissue>
    </source>
</reference>